<proteinExistence type="predicted"/>
<comment type="caution">
    <text evidence="1">The sequence shown here is derived from an EMBL/GenBank/DDBJ whole genome shotgun (WGS) entry which is preliminary data.</text>
</comment>
<evidence type="ECO:0000313" key="2">
    <source>
        <dbReference type="Proteomes" id="UP000294547"/>
    </source>
</evidence>
<reference evidence="1 2" key="1">
    <citation type="submission" date="2019-03" db="EMBL/GenBank/DDBJ databases">
        <title>Genomic Encyclopedia of Type Strains, Phase IV (KMG-IV): sequencing the most valuable type-strain genomes for metagenomic binning, comparative biology and taxonomic classification.</title>
        <authorList>
            <person name="Goeker M."/>
        </authorList>
    </citation>
    <scope>NUCLEOTIDE SEQUENCE [LARGE SCALE GENOMIC DNA]</scope>
    <source>
        <strain evidence="1 2">DSM 102969</strain>
    </source>
</reference>
<protein>
    <submittedName>
        <fullName evidence="1">Uncharacterized protein</fullName>
    </submittedName>
</protein>
<dbReference type="AlphaFoldDB" id="A0A4V3CWS4"/>
<gene>
    <name evidence="1" type="ORF">EDD54_1404</name>
</gene>
<evidence type="ECO:0000313" key="1">
    <source>
        <dbReference type="EMBL" id="TDP87508.1"/>
    </source>
</evidence>
<dbReference type="RefSeq" id="WP_126535378.1">
    <property type="nucleotide sequence ID" value="NZ_BSPM01000008.1"/>
</dbReference>
<dbReference type="OrthoDB" id="9820671at2"/>
<keyword evidence="2" id="KW-1185">Reference proteome</keyword>
<name>A0A4V3CWS4_9HYPH</name>
<organism evidence="1 2">
    <name type="scientific">Oharaeibacter diazotrophicus</name>
    <dbReference type="NCBI Taxonomy" id="1920512"/>
    <lineage>
        <taxon>Bacteria</taxon>
        <taxon>Pseudomonadati</taxon>
        <taxon>Pseudomonadota</taxon>
        <taxon>Alphaproteobacteria</taxon>
        <taxon>Hyphomicrobiales</taxon>
        <taxon>Pleomorphomonadaceae</taxon>
        <taxon>Oharaeibacter</taxon>
    </lineage>
</organism>
<dbReference type="Proteomes" id="UP000294547">
    <property type="component" value="Unassembled WGS sequence"/>
</dbReference>
<sequence>MTARVFVPLVGADGSGQQLFEAIAGATAPEAHPAKLVAQISELYDFGLYRVGQTVREAATRFCDVRRGRVWLGRRNARVHPWYLRISELQVGRLSDENARSAGLGLTLAAVLAAFDRPHGLVFATGEVLLPQDPAGLGTVAIGPVDGIRGKLGLVGDYLHRHRATLAGETVTVLLPTTAVDGRPLAEVEARTLARLRAAADDAGVGLAVVHLDTLDAIESLFGPFSAEPWISRRKALGAVAAVALVAAGLAGWSALAHAPVLISWVPVEDANARSIGPEATPRRARYRADIDKLELKPDCLDEQRQPVVVGGETVVLRVTAVDGRPFASWVAPPRFFIASVSRAADPVVLDAGLFRTTGAAAAEGVLTDAVAAIPIEATDDEIRLFVVATRDRTVSLSQLTEDLRSRLKGLEGAAVLATSAQFLKDRFDGQIDYQFKVTTDAARCP</sequence>
<dbReference type="EMBL" id="SNXY01000006">
    <property type="protein sequence ID" value="TDP87508.1"/>
    <property type="molecule type" value="Genomic_DNA"/>
</dbReference>
<accession>A0A4V3CWS4</accession>